<evidence type="ECO:0000313" key="1">
    <source>
        <dbReference type="EMBL" id="KAL1488385.1"/>
    </source>
</evidence>
<proteinExistence type="predicted"/>
<evidence type="ECO:0000313" key="2">
    <source>
        <dbReference type="Proteomes" id="UP001566132"/>
    </source>
</evidence>
<comment type="caution">
    <text evidence="1">The sequence shown here is derived from an EMBL/GenBank/DDBJ whole genome shotgun (WGS) entry which is preliminary data.</text>
</comment>
<organism evidence="1 2">
    <name type="scientific">Hypothenemus hampei</name>
    <name type="common">Coffee berry borer</name>
    <dbReference type="NCBI Taxonomy" id="57062"/>
    <lineage>
        <taxon>Eukaryota</taxon>
        <taxon>Metazoa</taxon>
        <taxon>Ecdysozoa</taxon>
        <taxon>Arthropoda</taxon>
        <taxon>Hexapoda</taxon>
        <taxon>Insecta</taxon>
        <taxon>Pterygota</taxon>
        <taxon>Neoptera</taxon>
        <taxon>Endopterygota</taxon>
        <taxon>Coleoptera</taxon>
        <taxon>Polyphaga</taxon>
        <taxon>Cucujiformia</taxon>
        <taxon>Curculionidae</taxon>
        <taxon>Scolytinae</taxon>
        <taxon>Hypothenemus</taxon>
    </lineage>
</organism>
<keyword evidence="2" id="KW-1185">Reference proteome</keyword>
<accession>A0ABD1E1D8</accession>
<name>A0ABD1E1D8_HYPHA</name>
<dbReference type="Proteomes" id="UP001566132">
    <property type="component" value="Unassembled WGS sequence"/>
</dbReference>
<protein>
    <submittedName>
        <fullName evidence="1">Uncharacterized protein</fullName>
    </submittedName>
</protein>
<reference evidence="1 2" key="1">
    <citation type="submission" date="2024-05" db="EMBL/GenBank/DDBJ databases">
        <title>Genetic variation in Jamaican populations of the coffee berry borer (Hypothenemus hampei).</title>
        <authorList>
            <person name="Errbii M."/>
            <person name="Myrie A."/>
        </authorList>
    </citation>
    <scope>NUCLEOTIDE SEQUENCE [LARGE SCALE GENOMIC DNA]</scope>
    <source>
        <strain evidence="1">JA-Hopewell-2020-01-JO</strain>
        <tissue evidence="1">Whole body</tissue>
    </source>
</reference>
<sequence>MRSKVKANDFHSEEQIYRVPVLAYTSETTKWTKNDIENHKLRHEPLSVSIESTIQTFPTLPRYKGGRSLIDVGSFTPLYLSHPKDSVNRHDTDMSWRTDSRQIWKGKALQGRH</sequence>
<gene>
    <name evidence="1" type="ORF">ABEB36_014859</name>
</gene>
<dbReference type="AlphaFoldDB" id="A0ABD1E1D8"/>
<dbReference type="EMBL" id="JBDJPC010000014">
    <property type="protein sequence ID" value="KAL1488385.1"/>
    <property type="molecule type" value="Genomic_DNA"/>
</dbReference>